<keyword evidence="3" id="KW-0732">Signal</keyword>
<dbReference type="GO" id="GO:0051539">
    <property type="term" value="F:4 iron, 4 sulfur cluster binding"/>
    <property type="evidence" value="ECO:0007669"/>
    <property type="project" value="UniProtKB-KW"/>
</dbReference>
<keyword evidence="1" id="KW-0411">Iron-sulfur</keyword>
<evidence type="ECO:0000256" key="3">
    <source>
        <dbReference type="ARBA" id="ARBA00022729"/>
    </source>
</evidence>
<organism evidence="5">
    <name type="scientific">marine sediment metagenome</name>
    <dbReference type="NCBI Taxonomy" id="412755"/>
    <lineage>
        <taxon>unclassified sequences</taxon>
        <taxon>metagenomes</taxon>
        <taxon>ecological metagenomes</taxon>
    </lineage>
</organism>
<dbReference type="GO" id="GO:0016491">
    <property type="term" value="F:oxidoreductase activity"/>
    <property type="evidence" value="ECO:0007669"/>
    <property type="project" value="UniProtKB-KW"/>
</dbReference>
<keyword evidence="1" id="KW-0004">4Fe-4S</keyword>
<dbReference type="EMBL" id="BARS01017673">
    <property type="protein sequence ID" value="GAF86672.1"/>
    <property type="molecule type" value="Genomic_DNA"/>
</dbReference>
<proteinExistence type="predicted"/>
<dbReference type="Gene3D" id="3.40.228.10">
    <property type="entry name" value="Dimethylsulfoxide Reductase, domain 2"/>
    <property type="match status" value="1"/>
</dbReference>
<evidence type="ECO:0000256" key="1">
    <source>
        <dbReference type="ARBA" id="ARBA00022485"/>
    </source>
</evidence>
<evidence type="ECO:0008006" key="6">
    <source>
        <dbReference type="Google" id="ProtNLM"/>
    </source>
</evidence>
<dbReference type="InterPro" id="IPR050612">
    <property type="entry name" value="Prok_Mopterin_Oxidored"/>
</dbReference>
<keyword evidence="2" id="KW-0500">Molybdenum</keyword>
<protein>
    <recommendedName>
        <fullName evidence="6">Molybdopterin oxidoreductase domain-containing protein</fullName>
    </recommendedName>
</protein>
<dbReference type="AlphaFoldDB" id="X0TES2"/>
<feature type="non-terminal residue" evidence="5">
    <location>
        <position position="1"/>
    </location>
</feature>
<keyword evidence="4" id="KW-0560">Oxidoreductase</keyword>
<sequence>AASEVTTVPPETIRRLAREFGEAARIGSTIAIEGQELPYRPAAATYFGGAYGHDNAWLTSLAVDLLNQVVGASDVPGGLLGCDPLSYGHPQTGMPHWAPQADDDGLLLPNEPQGVVGGKPGESDQLHNWRGLGGWPITTCLTPLTAAVRDRSSSDYQPEVLINCGSNLLMGLPNPEVSFEAFKDCFVISFNLFSDETAEALADIVLPDACYLERLDPLPNWPGHDLPAGMGDWGYQIRQPAVEPLGERRHFCEVLLEVGQRVGFSDGMNGRANLLYG</sequence>
<dbReference type="SUPFAM" id="SSF53706">
    <property type="entry name" value="Formate dehydrogenase/DMSO reductase, domains 1-3"/>
    <property type="match status" value="1"/>
</dbReference>
<feature type="non-terminal residue" evidence="5">
    <location>
        <position position="277"/>
    </location>
</feature>
<comment type="caution">
    <text evidence="5">The sequence shown here is derived from an EMBL/GenBank/DDBJ whole genome shotgun (WGS) entry which is preliminary data.</text>
</comment>
<keyword evidence="1" id="KW-0479">Metal-binding</keyword>
<dbReference type="PANTHER" id="PTHR43742:SF9">
    <property type="entry name" value="TETRATHIONATE REDUCTASE SUBUNIT A"/>
    <property type="match status" value="1"/>
</dbReference>
<dbReference type="PANTHER" id="PTHR43742">
    <property type="entry name" value="TRIMETHYLAMINE-N-OXIDE REDUCTASE"/>
    <property type="match status" value="1"/>
</dbReference>
<evidence type="ECO:0000256" key="2">
    <source>
        <dbReference type="ARBA" id="ARBA00022505"/>
    </source>
</evidence>
<reference evidence="5" key="1">
    <citation type="journal article" date="2014" name="Front. Microbiol.">
        <title>High frequency of phylogenetically diverse reductive dehalogenase-homologous genes in deep subseafloor sedimentary metagenomes.</title>
        <authorList>
            <person name="Kawai M."/>
            <person name="Futagami T."/>
            <person name="Toyoda A."/>
            <person name="Takaki Y."/>
            <person name="Nishi S."/>
            <person name="Hori S."/>
            <person name="Arai W."/>
            <person name="Tsubouchi T."/>
            <person name="Morono Y."/>
            <person name="Uchiyama I."/>
            <person name="Ito T."/>
            <person name="Fujiyama A."/>
            <person name="Inagaki F."/>
            <person name="Takami H."/>
        </authorList>
    </citation>
    <scope>NUCLEOTIDE SEQUENCE</scope>
    <source>
        <strain evidence="5">Expedition CK06-06</strain>
    </source>
</reference>
<name>X0TES2_9ZZZZ</name>
<evidence type="ECO:0000313" key="5">
    <source>
        <dbReference type="EMBL" id="GAF86672.1"/>
    </source>
</evidence>
<accession>X0TES2</accession>
<evidence type="ECO:0000256" key="4">
    <source>
        <dbReference type="ARBA" id="ARBA00023002"/>
    </source>
</evidence>
<keyword evidence="1" id="KW-0408">Iron</keyword>
<dbReference type="Gene3D" id="3.40.50.740">
    <property type="match status" value="1"/>
</dbReference>
<gene>
    <name evidence="5" type="ORF">S01H1_28871</name>
</gene>